<dbReference type="NCBIfam" id="TIGR03011">
    <property type="entry name" value="sulf_tusB_dsrH"/>
    <property type="match status" value="1"/>
</dbReference>
<dbReference type="GO" id="GO:0016740">
    <property type="term" value="F:transferase activity"/>
    <property type="evidence" value="ECO:0007669"/>
    <property type="project" value="UniProtKB-KW"/>
</dbReference>
<reference evidence="1 2" key="2">
    <citation type="journal article" date="2014" name="Genome Announc.">
        <title>Complete Genome Sequence of Coprothermobacter proteolyticus DSM 5265.</title>
        <authorList>
            <person name="Alexiev A."/>
            <person name="Coil D.A."/>
            <person name="Badger J.H."/>
            <person name="Enticknap J."/>
            <person name="Ward N."/>
            <person name="Robb F.T."/>
            <person name="Eisen J.A."/>
        </authorList>
    </citation>
    <scope>NUCLEOTIDE SEQUENCE [LARGE SCALE GENOMIC DNA]</scope>
    <source>
        <strain evidence="2">ATCC 35245 / DSM 5265 / OCM 4 / BT</strain>
    </source>
</reference>
<reference evidence="2" key="1">
    <citation type="submission" date="2008-08" db="EMBL/GenBank/DDBJ databases">
        <title>The complete genome sequence of Coprothermobacter proteolyticus strain ATCC 5245 / DSM 5265 / BT.</title>
        <authorList>
            <person name="Dodson R.J."/>
            <person name="Durkin A.S."/>
            <person name="Wu M."/>
            <person name="Eisen J."/>
            <person name="Sutton G."/>
        </authorList>
    </citation>
    <scope>NUCLEOTIDE SEQUENCE [LARGE SCALE GENOMIC DNA]</scope>
    <source>
        <strain evidence="2">ATCC 35245 / DSM 5265 / OCM 4 / BT</strain>
    </source>
</reference>
<dbReference type="Gene3D" id="3.40.1260.10">
    <property type="entry name" value="DsrEFH-like"/>
    <property type="match status" value="1"/>
</dbReference>
<dbReference type="KEGG" id="cpo:COPRO5265_1491"/>
<dbReference type="EC" id="2.8.-.-" evidence="1"/>
<sequence length="95" mass="10433">MSLIMVKFSPNGKMLNSLLFDAAMDGDDLLLIQDGVLYAVAKPELVDELKERGVNVYACKDDLIARGYDPSTVNANVVDYEGIVDLIEKNPKIIS</sequence>
<dbReference type="PANTHER" id="PTHR37526:SF1">
    <property type="entry name" value="PROTEIN TUSB"/>
    <property type="match status" value="1"/>
</dbReference>
<accession>B5Y669</accession>
<dbReference type="GO" id="GO:1990228">
    <property type="term" value="C:sulfurtransferase complex"/>
    <property type="evidence" value="ECO:0007669"/>
    <property type="project" value="TreeGrafter"/>
</dbReference>
<dbReference type="SUPFAM" id="SSF75169">
    <property type="entry name" value="DsrEFH-like"/>
    <property type="match status" value="1"/>
</dbReference>
<dbReference type="HOGENOM" id="CLU_166087_1_0_9"/>
<dbReference type="RefSeq" id="WP_012543866.1">
    <property type="nucleotide sequence ID" value="NC_011295.1"/>
</dbReference>
<dbReference type="STRING" id="309798.COPRO5265_1491"/>
<evidence type="ECO:0000313" key="2">
    <source>
        <dbReference type="Proteomes" id="UP000001732"/>
    </source>
</evidence>
<keyword evidence="2" id="KW-1185">Reference proteome</keyword>
<evidence type="ECO:0000313" key="1">
    <source>
        <dbReference type="EMBL" id="ACI17214.1"/>
    </source>
</evidence>
<proteinExistence type="predicted"/>
<dbReference type="PANTHER" id="PTHR37526">
    <property type="entry name" value="PROTEIN TUSB"/>
    <property type="match status" value="1"/>
</dbReference>
<gene>
    <name evidence="1" type="primary">dsrH</name>
    <name evidence="1" type="ordered locus">COPRO5265_1491</name>
</gene>
<protein>
    <submittedName>
        <fullName evidence="1">Sulfur relay protein TusB/DsrH</fullName>
        <ecNumber evidence="1">2.8.-.-</ecNumber>
    </submittedName>
</protein>
<dbReference type="AlphaFoldDB" id="B5Y669"/>
<dbReference type="Pfam" id="PF04077">
    <property type="entry name" value="DsrH"/>
    <property type="match status" value="1"/>
</dbReference>
<dbReference type="Proteomes" id="UP000001732">
    <property type="component" value="Chromosome"/>
</dbReference>
<dbReference type="InterPro" id="IPR007215">
    <property type="entry name" value="Sulphur_relay_TusB/DsrH"/>
</dbReference>
<dbReference type="InterPro" id="IPR027396">
    <property type="entry name" value="DsrEFH-like"/>
</dbReference>
<dbReference type="OrthoDB" id="37754at2"/>
<keyword evidence="1" id="KW-0808">Transferase</keyword>
<organism evidence="1 2">
    <name type="scientific">Coprothermobacter proteolyticus (strain ATCC 35245 / DSM 5265 / OCM 4 / BT)</name>
    <dbReference type="NCBI Taxonomy" id="309798"/>
    <lineage>
        <taxon>Bacteria</taxon>
        <taxon>Pseudomonadati</taxon>
        <taxon>Coprothermobacterota</taxon>
        <taxon>Coprothermobacteria</taxon>
        <taxon>Coprothermobacterales</taxon>
        <taxon>Coprothermobacteraceae</taxon>
        <taxon>Coprothermobacter</taxon>
    </lineage>
</organism>
<dbReference type="eggNOG" id="COG2168">
    <property type="taxonomic scope" value="Bacteria"/>
</dbReference>
<dbReference type="EMBL" id="CP001145">
    <property type="protein sequence ID" value="ACI17214.1"/>
    <property type="molecule type" value="Genomic_DNA"/>
</dbReference>
<name>B5Y669_COPPD</name>
<dbReference type="GO" id="GO:0002143">
    <property type="term" value="P:tRNA wobble position uridine thiolation"/>
    <property type="evidence" value="ECO:0007669"/>
    <property type="project" value="InterPro"/>
</dbReference>